<feature type="compositionally biased region" description="Basic residues" evidence="2">
    <location>
        <begin position="96"/>
        <end position="107"/>
    </location>
</feature>
<dbReference type="GO" id="GO:0005634">
    <property type="term" value="C:nucleus"/>
    <property type="evidence" value="ECO:0007669"/>
    <property type="project" value="TreeGrafter"/>
</dbReference>
<protein>
    <recommendedName>
        <fullName evidence="3">Chromatin target of PRMT1 protein C-terminal domain-containing protein</fullName>
    </recommendedName>
</protein>
<organism evidence="4 5">
    <name type="scientific">Mycoemilia scoparia</name>
    <dbReference type="NCBI Taxonomy" id="417184"/>
    <lineage>
        <taxon>Eukaryota</taxon>
        <taxon>Fungi</taxon>
        <taxon>Fungi incertae sedis</taxon>
        <taxon>Zoopagomycota</taxon>
        <taxon>Kickxellomycotina</taxon>
        <taxon>Kickxellomycetes</taxon>
        <taxon>Kickxellales</taxon>
        <taxon>Kickxellaceae</taxon>
        <taxon>Mycoemilia</taxon>
    </lineage>
</organism>
<evidence type="ECO:0000313" key="4">
    <source>
        <dbReference type="EMBL" id="KAJ1919069.1"/>
    </source>
</evidence>
<dbReference type="PANTHER" id="PTHR19965">
    <property type="entry name" value="RNA AND EXPORT FACTOR BINDING PROTEIN"/>
    <property type="match status" value="1"/>
</dbReference>
<dbReference type="InterPro" id="IPR012677">
    <property type="entry name" value="Nucleotide-bd_a/b_plait_sf"/>
</dbReference>
<dbReference type="SUPFAM" id="SSF54928">
    <property type="entry name" value="RNA-binding domain, RBD"/>
    <property type="match status" value="1"/>
</dbReference>
<feature type="region of interest" description="Disordered" evidence="2">
    <location>
        <begin position="68"/>
        <end position="140"/>
    </location>
</feature>
<dbReference type="OrthoDB" id="346839at2759"/>
<dbReference type="InterPro" id="IPR051229">
    <property type="entry name" value="ALYREF_mRNA_export"/>
</dbReference>
<name>A0A9W8DPE3_9FUNG</name>
<dbReference type="Pfam" id="PF13865">
    <property type="entry name" value="FoP_duplication"/>
    <property type="match status" value="1"/>
</dbReference>
<evidence type="ECO:0000313" key="5">
    <source>
        <dbReference type="Proteomes" id="UP001150538"/>
    </source>
</evidence>
<dbReference type="Proteomes" id="UP001150538">
    <property type="component" value="Unassembled WGS sequence"/>
</dbReference>
<dbReference type="PANTHER" id="PTHR19965:SF35">
    <property type="entry name" value="RNA ANNEALING PROTEIN YRA1"/>
    <property type="match status" value="1"/>
</dbReference>
<dbReference type="GO" id="GO:0006406">
    <property type="term" value="P:mRNA export from nucleus"/>
    <property type="evidence" value="ECO:0007669"/>
    <property type="project" value="TreeGrafter"/>
</dbReference>
<evidence type="ECO:0000259" key="3">
    <source>
        <dbReference type="Pfam" id="PF13865"/>
    </source>
</evidence>
<feature type="compositionally biased region" description="Polar residues" evidence="2">
    <location>
        <begin position="72"/>
        <end position="85"/>
    </location>
</feature>
<proteinExistence type="predicted"/>
<gene>
    <name evidence="4" type="ORF">H4219_002224</name>
</gene>
<feature type="compositionally biased region" description="Basic and acidic residues" evidence="2">
    <location>
        <begin position="108"/>
        <end position="118"/>
    </location>
</feature>
<sequence>MNYDQSGRSKGTANVIFQNAADAARFVQDFNDRLLDNRPMKVRFVYAPGAPQPGLHYYQQPQLISVPVPAAGQTSSRGSNNGVSKSTRRQGGGRTQGRRGGRQNKGRPTKEQLDRDLDSMMQVDEEPAKPASTAAINPAA</sequence>
<dbReference type="InterPro" id="IPR025715">
    <property type="entry name" value="FoP_C"/>
</dbReference>
<feature type="domain" description="Chromatin target of PRMT1 protein C-terminal" evidence="3">
    <location>
        <begin position="72"/>
        <end position="122"/>
    </location>
</feature>
<dbReference type="InterPro" id="IPR035979">
    <property type="entry name" value="RBD_domain_sf"/>
</dbReference>
<reference evidence="4" key="1">
    <citation type="submission" date="2022-07" db="EMBL/GenBank/DDBJ databases">
        <title>Phylogenomic reconstructions and comparative analyses of Kickxellomycotina fungi.</title>
        <authorList>
            <person name="Reynolds N.K."/>
            <person name="Stajich J.E."/>
            <person name="Barry K."/>
            <person name="Grigoriev I.V."/>
            <person name="Crous P."/>
            <person name="Smith M.E."/>
        </authorList>
    </citation>
    <scope>NUCLEOTIDE SEQUENCE</scope>
    <source>
        <strain evidence="4">NBRC 100468</strain>
    </source>
</reference>
<dbReference type="AlphaFoldDB" id="A0A9W8DPE3"/>
<dbReference type="Gene3D" id="3.30.70.330">
    <property type="match status" value="1"/>
</dbReference>
<evidence type="ECO:0000256" key="2">
    <source>
        <dbReference type="SAM" id="MobiDB-lite"/>
    </source>
</evidence>
<evidence type="ECO:0000256" key="1">
    <source>
        <dbReference type="ARBA" id="ARBA00022884"/>
    </source>
</evidence>
<keyword evidence="5" id="KW-1185">Reference proteome</keyword>
<comment type="caution">
    <text evidence="4">The sequence shown here is derived from an EMBL/GenBank/DDBJ whole genome shotgun (WGS) entry which is preliminary data.</text>
</comment>
<keyword evidence="1" id="KW-0694">RNA-binding</keyword>
<dbReference type="GO" id="GO:0003729">
    <property type="term" value="F:mRNA binding"/>
    <property type="evidence" value="ECO:0007669"/>
    <property type="project" value="TreeGrafter"/>
</dbReference>
<accession>A0A9W8DPE3</accession>
<dbReference type="EMBL" id="JANBPU010000033">
    <property type="protein sequence ID" value="KAJ1919069.1"/>
    <property type="molecule type" value="Genomic_DNA"/>
</dbReference>